<organism evidence="1 2">
    <name type="scientific">Vibrio caribbeanicus ATCC BAA-2122</name>
    <dbReference type="NCBI Taxonomy" id="796620"/>
    <lineage>
        <taxon>Bacteria</taxon>
        <taxon>Pseudomonadati</taxon>
        <taxon>Pseudomonadota</taxon>
        <taxon>Gammaproteobacteria</taxon>
        <taxon>Vibrionales</taxon>
        <taxon>Vibrionaceae</taxon>
        <taxon>Vibrio</taxon>
    </lineage>
</organism>
<gene>
    <name evidence="1" type="ORF">VIBC2010_19060</name>
</gene>
<evidence type="ECO:0000313" key="1">
    <source>
        <dbReference type="EMBL" id="EFP98634.1"/>
    </source>
</evidence>
<dbReference type="AlphaFoldDB" id="E3BE83"/>
<keyword evidence="2" id="KW-1185">Reference proteome</keyword>
<evidence type="ECO:0008006" key="3">
    <source>
        <dbReference type="Google" id="ProtNLM"/>
    </source>
</evidence>
<dbReference type="eggNOG" id="COG3291">
    <property type="taxonomic scope" value="Bacteria"/>
</dbReference>
<dbReference type="InterPro" id="IPR011889">
    <property type="entry name" value="Liste_lipo_26"/>
</dbReference>
<reference evidence="1 2" key="1">
    <citation type="journal article" date="2012" name="Int. J. Syst. Evol. Microbiol.">
        <title>Vibrio caribbeanicus sp. nov., isolated from the marine sponge Scleritoderma cyanea.</title>
        <authorList>
            <person name="Hoffmann M."/>
            <person name="Monday S.R."/>
            <person name="Allard M.W."/>
            <person name="Strain E.A."/>
            <person name="Whittaker P."/>
            <person name="Naum M."/>
            <person name="McCarthy P.J."/>
            <person name="Lopez J.V."/>
            <person name="Fischer M."/>
            <person name="Brown E.W."/>
        </authorList>
    </citation>
    <scope>NUCLEOTIDE SEQUENCE [LARGE SCALE GENOMIC DNA]</scope>
    <source>
        <strain evidence="1 2">ATCC BAA-2122</strain>
    </source>
</reference>
<dbReference type="EMBL" id="AEIU01000001">
    <property type="protein sequence ID" value="EFP98634.1"/>
    <property type="molecule type" value="Genomic_DNA"/>
</dbReference>
<dbReference type="InterPro" id="IPR005046">
    <property type="entry name" value="DUF285"/>
</dbReference>
<evidence type="ECO:0000313" key="2">
    <source>
        <dbReference type="Proteomes" id="UP000002943"/>
    </source>
</evidence>
<dbReference type="NCBIfam" id="TIGR02167">
    <property type="entry name" value="Liste_lipo_26"/>
    <property type="match status" value="2"/>
</dbReference>
<comment type="caution">
    <text evidence="1">The sequence shown here is derived from an EMBL/GenBank/DDBJ whole genome shotgun (WGS) entry which is preliminary data.</text>
</comment>
<feature type="non-terminal residue" evidence="1">
    <location>
        <position position="134"/>
    </location>
</feature>
<proteinExistence type="predicted"/>
<dbReference type="Proteomes" id="UP000002943">
    <property type="component" value="Unassembled WGS sequence"/>
</dbReference>
<sequence>MSVTCNDRDIGTTFNHQGNTYLVVGNESIKDQALLDTLEQGQIRFCTSHVTNMDGLFKGREYFNADISDWDTSKVTNMGRIFSGATSFNQPIGNWDTSEVSDMEGMFEGAVSFNQPIGDWDTSNVGSNLWYSQE</sequence>
<protein>
    <recommendedName>
        <fullName evidence="3">Lipoprotein</fullName>
    </recommendedName>
</protein>
<dbReference type="Pfam" id="PF03382">
    <property type="entry name" value="DUF285"/>
    <property type="match status" value="1"/>
</dbReference>
<dbReference type="STRING" id="796620.VIBC2010_19060"/>
<name>E3BE83_9VIBR</name>
<accession>E3BE83</accession>